<proteinExistence type="predicted"/>
<keyword evidence="3" id="KW-1185">Reference proteome</keyword>
<dbReference type="Proteomes" id="UP000823399">
    <property type="component" value="Unassembled WGS sequence"/>
</dbReference>
<feature type="region of interest" description="Disordered" evidence="1">
    <location>
        <begin position="135"/>
        <end position="170"/>
    </location>
</feature>
<dbReference type="EMBL" id="JABBWM010000103">
    <property type="protein sequence ID" value="KAG2090495.1"/>
    <property type="molecule type" value="Genomic_DNA"/>
</dbReference>
<reference evidence="2" key="1">
    <citation type="journal article" date="2020" name="New Phytol.">
        <title>Comparative genomics reveals dynamic genome evolution in host specialist ectomycorrhizal fungi.</title>
        <authorList>
            <person name="Lofgren L.A."/>
            <person name="Nguyen N.H."/>
            <person name="Vilgalys R."/>
            <person name="Ruytinx J."/>
            <person name="Liao H.L."/>
            <person name="Branco S."/>
            <person name="Kuo A."/>
            <person name="LaButti K."/>
            <person name="Lipzen A."/>
            <person name="Andreopoulos W."/>
            <person name="Pangilinan J."/>
            <person name="Riley R."/>
            <person name="Hundley H."/>
            <person name="Na H."/>
            <person name="Barry K."/>
            <person name="Grigoriev I.V."/>
            <person name="Stajich J.E."/>
            <person name="Kennedy P.G."/>
        </authorList>
    </citation>
    <scope>NUCLEOTIDE SEQUENCE</scope>
    <source>
        <strain evidence="2">FC423</strain>
    </source>
</reference>
<name>A0A9P7JMH4_9AGAM</name>
<dbReference type="GeneID" id="64704698"/>
<dbReference type="OrthoDB" id="2684534at2759"/>
<evidence type="ECO:0000313" key="3">
    <source>
        <dbReference type="Proteomes" id="UP000823399"/>
    </source>
</evidence>
<dbReference type="RefSeq" id="XP_041286238.1">
    <property type="nucleotide sequence ID" value="XM_041442439.1"/>
</dbReference>
<comment type="caution">
    <text evidence="2">The sequence shown here is derived from an EMBL/GenBank/DDBJ whole genome shotgun (WGS) entry which is preliminary data.</text>
</comment>
<evidence type="ECO:0000256" key="1">
    <source>
        <dbReference type="SAM" id="MobiDB-lite"/>
    </source>
</evidence>
<organism evidence="2 3">
    <name type="scientific">Suillus discolor</name>
    <dbReference type="NCBI Taxonomy" id="1912936"/>
    <lineage>
        <taxon>Eukaryota</taxon>
        <taxon>Fungi</taxon>
        <taxon>Dikarya</taxon>
        <taxon>Basidiomycota</taxon>
        <taxon>Agaricomycotina</taxon>
        <taxon>Agaricomycetes</taxon>
        <taxon>Agaricomycetidae</taxon>
        <taxon>Boletales</taxon>
        <taxon>Suillineae</taxon>
        <taxon>Suillaceae</taxon>
        <taxon>Suillus</taxon>
    </lineage>
</organism>
<evidence type="ECO:0000313" key="2">
    <source>
        <dbReference type="EMBL" id="KAG2090495.1"/>
    </source>
</evidence>
<accession>A0A9P7JMH4</accession>
<feature type="compositionally biased region" description="Basic and acidic residues" evidence="1">
    <location>
        <begin position="156"/>
        <end position="170"/>
    </location>
</feature>
<gene>
    <name evidence="2" type="ORF">F5147DRAFT_780308</name>
</gene>
<sequence>MSNSTSSNKKSAQQLLEERQAEMVAKITWLEADARREVEEEELKCKEAETRNGLPEDVFAAPSKTICAKASYPPTTYFTAELEQTTTEETGDCFSYESISEGEAVPEEAKERKSKKVVLTIPATWKNTYSLYESVSEDETVEVAPGDAKKSKSKKKAESKLKEKAGDKPV</sequence>
<protein>
    <submittedName>
        <fullName evidence="2">Uncharacterized protein</fullName>
    </submittedName>
</protein>
<dbReference type="AlphaFoldDB" id="A0A9P7JMH4"/>